<dbReference type="CDD" id="cd18692">
    <property type="entry name" value="PIN_VapC-like"/>
    <property type="match status" value="1"/>
</dbReference>
<accession>A0A177N7E2</accession>
<dbReference type="SUPFAM" id="SSF88723">
    <property type="entry name" value="PIN domain-like"/>
    <property type="match status" value="1"/>
</dbReference>
<dbReference type="InterPro" id="IPR029060">
    <property type="entry name" value="PIN-like_dom_sf"/>
</dbReference>
<dbReference type="OrthoDB" id="9792015at2"/>
<feature type="domain" description="PIN" evidence="1">
    <location>
        <begin position="2"/>
        <end position="114"/>
    </location>
</feature>
<gene>
    <name evidence="2" type="ORF">A1359_11725</name>
</gene>
<comment type="caution">
    <text evidence="2">The sequence shown here is derived from an EMBL/GenBank/DDBJ whole genome shotgun (WGS) entry which is preliminary data.</text>
</comment>
<proteinExistence type="predicted"/>
<protein>
    <recommendedName>
        <fullName evidence="1">PIN domain-containing protein</fullName>
    </recommendedName>
</protein>
<dbReference type="InterPro" id="IPR002716">
    <property type="entry name" value="PIN_dom"/>
</dbReference>
<evidence type="ECO:0000313" key="2">
    <source>
        <dbReference type="EMBL" id="OAI13775.1"/>
    </source>
</evidence>
<name>A0A177N7E2_9GAMM</name>
<dbReference type="AlphaFoldDB" id="A0A177N7E2"/>
<sequence length="130" mass="14759">MVFLDTNIVLYAIGSDESKRLIAANLLTQTPTISTQVINECSHVLRRKQRYSPDDVKRELSAVLKTVRFVNVDISEIFSAWSVASRYGYSHFDSLIIASALAAHCSILYSEDMQHNQLIENQLRILNPFL</sequence>
<evidence type="ECO:0000313" key="3">
    <source>
        <dbReference type="Proteomes" id="UP000078476"/>
    </source>
</evidence>
<keyword evidence="3" id="KW-1185">Reference proteome</keyword>
<dbReference type="Pfam" id="PF01850">
    <property type="entry name" value="PIN"/>
    <property type="match status" value="1"/>
</dbReference>
<dbReference type="Proteomes" id="UP000078476">
    <property type="component" value="Unassembled WGS sequence"/>
</dbReference>
<dbReference type="Gene3D" id="3.40.50.1010">
    <property type="entry name" value="5'-nuclease"/>
    <property type="match status" value="1"/>
</dbReference>
<dbReference type="STRING" id="980561.A1359_11725"/>
<dbReference type="EMBL" id="LUUI01000116">
    <property type="protein sequence ID" value="OAI13775.1"/>
    <property type="molecule type" value="Genomic_DNA"/>
</dbReference>
<reference evidence="2 3" key="1">
    <citation type="submission" date="2016-03" db="EMBL/GenBank/DDBJ databases">
        <authorList>
            <person name="Ploux O."/>
        </authorList>
    </citation>
    <scope>NUCLEOTIDE SEQUENCE [LARGE SCALE GENOMIC DNA]</scope>
    <source>
        <strain evidence="2 3">R-45370</strain>
    </source>
</reference>
<dbReference type="RefSeq" id="WP_066983977.1">
    <property type="nucleotide sequence ID" value="NZ_LUUI01000116.1"/>
</dbReference>
<organism evidence="2 3">
    <name type="scientific">Methylomonas lenta</name>
    <dbReference type="NCBI Taxonomy" id="980561"/>
    <lineage>
        <taxon>Bacteria</taxon>
        <taxon>Pseudomonadati</taxon>
        <taxon>Pseudomonadota</taxon>
        <taxon>Gammaproteobacteria</taxon>
        <taxon>Methylococcales</taxon>
        <taxon>Methylococcaceae</taxon>
        <taxon>Methylomonas</taxon>
    </lineage>
</organism>
<evidence type="ECO:0000259" key="1">
    <source>
        <dbReference type="Pfam" id="PF01850"/>
    </source>
</evidence>